<dbReference type="PANTHER" id="PTHR30006:SF2">
    <property type="entry name" value="ABC TRANSPORTER SUBSTRATE-BINDING PROTEIN"/>
    <property type="match status" value="1"/>
</dbReference>
<keyword evidence="4" id="KW-1185">Reference proteome</keyword>
<evidence type="ECO:0000313" key="3">
    <source>
        <dbReference type="EMBL" id="MBR0648440.1"/>
    </source>
</evidence>
<evidence type="ECO:0000256" key="2">
    <source>
        <dbReference type="SAM" id="SignalP"/>
    </source>
</evidence>
<name>A0ABS5EBV4_9PROT</name>
<gene>
    <name evidence="3" type="ORF">GXW78_02080</name>
</gene>
<protein>
    <submittedName>
        <fullName evidence="3">Extracellular solute-binding protein</fullName>
    </submittedName>
</protein>
<dbReference type="SUPFAM" id="SSF53850">
    <property type="entry name" value="Periplasmic binding protein-like II"/>
    <property type="match status" value="1"/>
</dbReference>
<feature type="signal peptide" evidence="2">
    <location>
        <begin position="1"/>
        <end position="24"/>
    </location>
</feature>
<keyword evidence="1 2" id="KW-0732">Signal</keyword>
<dbReference type="Pfam" id="PF13343">
    <property type="entry name" value="SBP_bac_6"/>
    <property type="match status" value="1"/>
</dbReference>
<evidence type="ECO:0000313" key="4">
    <source>
        <dbReference type="Proteomes" id="UP000698752"/>
    </source>
</evidence>
<dbReference type="EMBL" id="JAAEDI010000002">
    <property type="protein sequence ID" value="MBR0648440.1"/>
    <property type="molecule type" value="Genomic_DNA"/>
</dbReference>
<dbReference type="PANTHER" id="PTHR30006">
    <property type="entry name" value="THIAMINE-BINDING PERIPLASMIC PROTEIN-RELATED"/>
    <property type="match status" value="1"/>
</dbReference>
<evidence type="ECO:0000256" key="1">
    <source>
        <dbReference type="ARBA" id="ARBA00022729"/>
    </source>
</evidence>
<reference evidence="4" key="1">
    <citation type="journal article" date="2021" name="Syst. Appl. Microbiol.">
        <title>Roseomonas hellenica sp. nov., isolated from roots of wild-growing Alkanna tinctoria.</title>
        <authorList>
            <person name="Rat A."/>
            <person name="Naranjo H.D."/>
            <person name="Lebbe L."/>
            <person name="Cnockaert M."/>
            <person name="Krigas N."/>
            <person name="Grigoriadou K."/>
            <person name="Maloupa E."/>
            <person name="Willems A."/>
        </authorList>
    </citation>
    <scope>NUCLEOTIDE SEQUENCE [LARGE SCALE GENOMIC DNA]</scope>
    <source>
        <strain evidence="4">LMG 31159</strain>
    </source>
</reference>
<dbReference type="Proteomes" id="UP000698752">
    <property type="component" value="Unassembled WGS sequence"/>
</dbReference>
<organism evidence="3 4">
    <name type="scientific">Neoroseomonas terrae</name>
    <dbReference type="NCBI Taxonomy" id="424799"/>
    <lineage>
        <taxon>Bacteria</taxon>
        <taxon>Pseudomonadati</taxon>
        <taxon>Pseudomonadota</taxon>
        <taxon>Alphaproteobacteria</taxon>
        <taxon>Acetobacterales</taxon>
        <taxon>Acetobacteraceae</taxon>
        <taxon>Neoroseomonas</taxon>
    </lineage>
</organism>
<dbReference type="RefSeq" id="WP_211865624.1">
    <property type="nucleotide sequence ID" value="NZ_JAAEDI010000002.1"/>
</dbReference>
<accession>A0ABS5EBV4</accession>
<sequence length="350" mass="38623">MVLIDRRQLLALATWAAASSKAWAQQAPMNEQERTLYEAAKREGEVTWYTGQYSADASEAAGRAFNERYPGVRCNVVRSTSQVAFQRLSQDFRAGVGQCDVFSSTNGGHYVQLKRQNRLVKFRPLNADGLLPILRRPDPDDYFQSSFLGIYLMGHNTTQVSEADAPKSWTDVLDPKWKDKLAVGHPGFSGAIGLWALQMRTMFGPDYLRRFERNKPQVGRSSIDPVTMMTAGERAVGVAVPSASTLFAASRGNPLKLIYPTEGVIAAMSPSAIPTNAPHPNAAKLFQEFQTGPALSAAVRLLFNESIRPDVPPPEGSRPLDQVTMLAPSLEEAERGVPEVREQWREIFGV</sequence>
<comment type="caution">
    <text evidence="3">The sequence shown here is derived from an EMBL/GenBank/DDBJ whole genome shotgun (WGS) entry which is preliminary data.</text>
</comment>
<proteinExistence type="predicted"/>
<dbReference type="Gene3D" id="3.40.190.10">
    <property type="entry name" value="Periplasmic binding protein-like II"/>
    <property type="match status" value="2"/>
</dbReference>
<feature type="chain" id="PRO_5046937560" evidence="2">
    <location>
        <begin position="25"/>
        <end position="350"/>
    </location>
</feature>